<dbReference type="Pfam" id="PF19055">
    <property type="entry name" value="ABC2_membrane_7"/>
    <property type="match status" value="1"/>
</dbReference>
<evidence type="ECO:0008006" key="15">
    <source>
        <dbReference type="Google" id="ProtNLM"/>
    </source>
</evidence>
<dbReference type="OrthoDB" id="66620at2759"/>
<dbReference type="AlphaFoldDB" id="A0A177WSH4"/>
<dbReference type="CDD" id="cd03213">
    <property type="entry name" value="ABCG_EPDR"/>
    <property type="match status" value="1"/>
</dbReference>
<evidence type="ECO:0000256" key="4">
    <source>
        <dbReference type="ARBA" id="ARBA00022741"/>
    </source>
</evidence>
<evidence type="ECO:0000256" key="2">
    <source>
        <dbReference type="ARBA" id="ARBA00022448"/>
    </source>
</evidence>
<feature type="chain" id="PRO_5008077845" description="ABC transporter domain-containing protein" evidence="10">
    <location>
        <begin position="22"/>
        <end position="870"/>
    </location>
</feature>
<evidence type="ECO:0000256" key="3">
    <source>
        <dbReference type="ARBA" id="ARBA00022692"/>
    </source>
</evidence>
<keyword evidence="8" id="KW-1015">Disulfide bond</keyword>
<dbReference type="InterPro" id="IPR003439">
    <property type="entry name" value="ABC_transporter-like_ATP-bd"/>
</dbReference>
<dbReference type="InterPro" id="IPR017871">
    <property type="entry name" value="ABC_transporter-like_CS"/>
</dbReference>
<dbReference type="InterPro" id="IPR043926">
    <property type="entry name" value="ABCG_dom"/>
</dbReference>
<dbReference type="Pfam" id="PF01061">
    <property type="entry name" value="ABC2_membrane"/>
    <property type="match status" value="1"/>
</dbReference>
<organism evidence="13 14">
    <name type="scientific">Batrachochytrium dendrobatidis (strain JEL423)</name>
    <dbReference type="NCBI Taxonomy" id="403673"/>
    <lineage>
        <taxon>Eukaryota</taxon>
        <taxon>Fungi</taxon>
        <taxon>Fungi incertae sedis</taxon>
        <taxon>Chytridiomycota</taxon>
        <taxon>Chytridiomycota incertae sedis</taxon>
        <taxon>Chytridiomycetes</taxon>
        <taxon>Rhizophydiales</taxon>
        <taxon>Rhizophydiales incertae sedis</taxon>
        <taxon>Batrachochytrium</taxon>
    </lineage>
</organism>
<dbReference type="Gene3D" id="3.40.50.300">
    <property type="entry name" value="P-loop containing nucleotide triphosphate hydrolases"/>
    <property type="match status" value="1"/>
</dbReference>
<dbReference type="InterPro" id="IPR027417">
    <property type="entry name" value="P-loop_NTPase"/>
</dbReference>
<keyword evidence="4" id="KW-0547">Nucleotide-binding</keyword>
<dbReference type="GO" id="GO:0005524">
    <property type="term" value="F:ATP binding"/>
    <property type="evidence" value="ECO:0007669"/>
    <property type="project" value="UniProtKB-KW"/>
</dbReference>
<protein>
    <recommendedName>
        <fullName evidence="15">ABC transporter domain-containing protein</fullName>
    </recommendedName>
</protein>
<keyword evidence="8" id="KW-0245">EGF-like domain</keyword>
<feature type="disulfide bond" evidence="8">
    <location>
        <begin position="58"/>
        <end position="67"/>
    </location>
</feature>
<feature type="transmembrane region" description="Helical" evidence="9">
    <location>
        <begin position="714"/>
        <end position="736"/>
    </location>
</feature>
<dbReference type="SMART" id="SM00382">
    <property type="entry name" value="AAA"/>
    <property type="match status" value="1"/>
</dbReference>
<gene>
    <name evidence="13" type="ORF">BDEG_26036</name>
</gene>
<keyword evidence="5" id="KW-0067">ATP-binding</keyword>
<dbReference type="GO" id="GO:0140359">
    <property type="term" value="F:ABC-type transporter activity"/>
    <property type="evidence" value="ECO:0007669"/>
    <property type="project" value="InterPro"/>
</dbReference>
<dbReference type="Pfam" id="PF00005">
    <property type="entry name" value="ABC_tran"/>
    <property type="match status" value="1"/>
</dbReference>
<evidence type="ECO:0000259" key="11">
    <source>
        <dbReference type="PROSITE" id="PS50026"/>
    </source>
</evidence>
<comment type="subcellular location">
    <subcellularLocation>
        <location evidence="1">Membrane</location>
        <topology evidence="1">Multi-pass membrane protein</topology>
    </subcellularLocation>
</comment>
<reference evidence="13 14" key="2">
    <citation type="submission" date="2016-05" db="EMBL/GenBank/DDBJ databases">
        <title>Lineage-specific infection strategies underlie the spectrum of fungal disease in amphibians.</title>
        <authorList>
            <person name="Cuomo C.A."/>
            <person name="Farrer R.A."/>
            <person name="James T."/>
            <person name="Longcore J."/>
            <person name="Birren B."/>
        </authorList>
    </citation>
    <scope>NUCLEOTIDE SEQUENCE [LARGE SCALE GENOMIC DNA]</scope>
    <source>
        <strain evidence="13 14">JEL423</strain>
    </source>
</reference>
<evidence type="ECO:0000313" key="14">
    <source>
        <dbReference type="Proteomes" id="UP000077115"/>
    </source>
</evidence>
<dbReference type="PROSITE" id="PS50026">
    <property type="entry name" value="EGF_3"/>
    <property type="match status" value="1"/>
</dbReference>
<dbReference type="PROSITE" id="PS00022">
    <property type="entry name" value="EGF_1"/>
    <property type="match status" value="1"/>
</dbReference>
<dbReference type="PROSITE" id="PS00211">
    <property type="entry name" value="ABC_TRANSPORTER_1"/>
    <property type="match status" value="1"/>
</dbReference>
<evidence type="ECO:0000259" key="12">
    <source>
        <dbReference type="PROSITE" id="PS50893"/>
    </source>
</evidence>
<evidence type="ECO:0000256" key="6">
    <source>
        <dbReference type="ARBA" id="ARBA00022989"/>
    </source>
</evidence>
<dbReference type="InterPro" id="IPR013525">
    <property type="entry name" value="ABC2_TM"/>
</dbReference>
<evidence type="ECO:0000256" key="5">
    <source>
        <dbReference type="ARBA" id="ARBA00022840"/>
    </source>
</evidence>
<keyword evidence="3 9" id="KW-0812">Transmembrane</keyword>
<feature type="transmembrane region" description="Helical" evidence="9">
    <location>
        <begin position="757"/>
        <end position="785"/>
    </location>
</feature>
<dbReference type="GO" id="GO:0016887">
    <property type="term" value="F:ATP hydrolysis activity"/>
    <property type="evidence" value="ECO:0007669"/>
    <property type="project" value="InterPro"/>
</dbReference>
<dbReference type="InterPro" id="IPR003593">
    <property type="entry name" value="AAA+_ATPase"/>
</dbReference>
<sequence length="870" mass="94783">MLVHYLFWSVFFLEFLVSVSAQLPAILPVNGTCPICFNCANKGCFNFGSCRGGGDCVCSDGFGGPDCSQPSCGSPLESASQRPLRAVNTVCTCDAGFTGHNCNICTNDNICQRMPGKPLGTTYICNNSTKVWSSQHYSMCKLKNRLVEALYPGDTSLTFKRDYDAGTSFATLWYKNDAQFSCNITGCSQALARGEPNWACSTVQCQCNAKTSFCGGGTIDLTNSINKASGSFDLICNNTLSACTLDFEFLSGMFPQGLALQDCQFGECVDETASPTLYDNSPVAISINAFGYAGIALASFILMGVIASLFICKIEQIRRRRMPPELDREGLAVHFKDLSYSIGQTPIISGISGHVEPGTMLGVIGPSGAGKSTFLDILSGRAMKGVVKGTVTIGHDLSQSTFRKLSGFVDQEDVFMPTMTVREVLEFSAALRLPESLTRIERQQRVDEVLEELGLSHIQNSRVGNSMKRGISGGEKRRLSIGVELVTNPAVIYLDEPTSGLDSRSAVQVMSTLAALSHKSKRTVIFSIHQPRSDVFSMFDQILLLSKGSTVFFGRSEDAASFLDSRGLGCPSGYNLADHLIDVASEHSAGLSSSDQGWSSSASVSAVAHHDLRHRLPNDYSDKSTRPLNSKLDDYEHNAVFELSTSAKKTKPKHNQFTASFLTQLSVLLKRSWTNFWRNSGLFVAHNVIAAILGLFLGILYWKSDSSLGGIQNRLGSIFFIQSLLGFSSLTAISAFSTEKLLFIRERSNGYYSAGPLFICKMLFDLIPLRIIPGLILSVIPFYMIGYTSGAENFLRYMAVMMVFAGNCGLFCFALGCAFIEYGTAILVAAILLLFQMLFAGLLVNPLKMSPAISWLQYLSFFNTHTKQLL</sequence>
<feature type="signal peptide" evidence="10">
    <location>
        <begin position="1"/>
        <end position="21"/>
    </location>
</feature>
<dbReference type="VEuPathDB" id="FungiDB:BDEG_26036"/>
<feature type="transmembrane region" description="Helical" evidence="9">
    <location>
        <begin position="680"/>
        <end position="702"/>
    </location>
</feature>
<dbReference type="GO" id="GO:0016020">
    <property type="term" value="C:membrane"/>
    <property type="evidence" value="ECO:0007669"/>
    <property type="project" value="UniProtKB-SubCell"/>
</dbReference>
<reference evidence="13 14" key="1">
    <citation type="submission" date="2006-10" db="EMBL/GenBank/DDBJ databases">
        <title>The Genome Sequence of Batrachochytrium dendrobatidis JEL423.</title>
        <authorList>
            <consortium name="The Broad Institute Genome Sequencing Platform"/>
            <person name="Birren B."/>
            <person name="Lander E."/>
            <person name="Galagan J."/>
            <person name="Cuomo C."/>
            <person name="Devon K."/>
            <person name="Jaffe D."/>
            <person name="Butler J."/>
            <person name="Alvarez P."/>
            <person name="Gnerre S."/>
            <person name="Grabherr M."/>
            <person name="Kleber M."/>
            <person name="Mauceli E."/>
            <person name="Brockman W."/>
            <person name="Young S."/>
            <person name="LaButti K."/>
            <person name="Sykes S."/>
            <person name="DeCaprio D."/>
            <person name="Crawford M."/>
            <person name="Koehrsen M."/>
            <person name="Engels R."/>
            <person name="Montgomery P."/>
            <person name="Pearson M."/>
            <person name="Howarth C."/>
            <person name="Larson L."/>
            <person name="White J."/>
            <person name="O'Leary S."/>
            <person name="Kodira C."/>
            <person name="Zeng Q."/>
            <person name="Yandava C."/>
            <person name="Alvarado L."/>
            <person name="Longcore J."/>
            <person name="James T."/>
        </authorList>
    </citation>
    <scope>NUCLEOTIDE SEQUENCE [LARGE SCALE GENOMIC DNA]</scope>
    <source>
        <strain evidence="13 14">JEL423</strain>
    </source>
</reference>
<dbReference type="InterPro" id="IPR000742">
    <property type="entry name" value="EGF"/>
</dbReference>
<evidence type="ECO:0000256" key="7">
    <source>
        <dbReference type="ARBA" id="ARBA00023136"/>
    </source>
</evidence>
<keyword evidence="7 9" id="KW-0472">Membrane</keyword>
<evidence type="ECO:0000256" key="9">
    <source>
        <dbReference type="SAM" id="Phobius"/>
    </source>
</evidence>
<keyword evidence="2" id="KW-0813">Transport</keyword>
<dbReference type="Proteomes" id="UP000077115">
    <property type="component" value="Unassembled WGS sequence"/>
</dbReference>
<evidence type="ECO:0000256" key="1">
    <source>
        <dbReference type="ARBA" id="ARBA00004141"/>
    </source>
</evidence>
<proteinExistence type="predicted"/>
<dbReference type="PANTHER" id="PTHR48041">
    <property type="entry name" value="ABC TRANSPORTER G FAMILY MEMBER 28"/>
    <property type="match status" value="1"/>
</dbReference>
<dbReference type="PROSITE" id="PS01186">
    <property type="entry name" value="EGF_2"/>
    <property type="match status" value="1"/>
</dbReference>
<feature type="domain" description="ABC transporter" evidence="12">
    <location>
        <begin position="333"/>
        <end position="572"/>
    </location>
</feature>
<accession>A0A177WSH4</accession>
<dbReference type="STRING" id="403673.A0A177WSH4"/>
<dbReference type="InterPro" id="IPR050352">
    <property type="entry name" value="ABCG_transporters"/>
</dbReference>
<dbReference type="FunFam" id="3.40.50.300:FF:004290">
    <property type="entry name" value="ABC transporter G family member 24"/>
    <property type="match status" value="1"/>
</dbReference>
<evidence type="ECO:0000313" key="13">
    <source>
        <dbReference type="EMBL" id="OAJ42595.1"/>
    </source>
</evidence>
<dbReference type="EMBL" id="DS022308">
    <property type="protein sequence ID" value="OAJ42595.1"/>
    <property type="molecule type" value="Genomic_DNA"/>
</dbReference>
<comment type="caution">
    <text evidence="8">Lacks conserved residue(s) required for the propagation of feature annotation.</text>
</comment>
<dbReference type="PANTHER" id="PTHR48041:SF2">
    <property type="entry name" value="ATP-DEPENDENT PERMEASE-RELATED"/>
    <property type="match status" value="1"/>
</dbReference>
<feature type="domain" description="EGF-like" evidence="11">
    <location>
        <begin position="37"/>
        <end position="68"/>
    </location>
</feature>
<feature type="transmembrane region" description="Helical" evidence="9">
    <location>
        <begin position="826"/>
        <end position="844"/>
    </location>
</feature>
<name>A0A177WSH4_BATDL</name>
<evidence type="ECO:0000256" key="8">
    <source>
        <dbReference type="PROSITE-ProRule" id="PRU00076"/>
    </source>
</evidence>
<keyword evidence="6 9" id="KW-1133">Transmembrane helix</keyword>
<feature type="transmembrane region" description="Helical" evidence="9">
    <location>
        <begin position="289"/>
        <end position="312"/>
    </location>
</feature>
<keyword evidence="10" id="KW-0732">Signal</keyword>
<dbReference type="PROSITE" id="PS50893">
    <property type="entry name" value="ABC_TRANSPORTER_2"/>
    <property type="match status" value="1"/>
</dbReference>
<feature type="transmembrane region" description="Helical" evidence="9">
    <location>
        <begin position="797"/>
        <end position="819"/>
    </location>
</feature>
<dbReference type="SUPFAM" id="SSF52540">
    <property type="entry name" value="P-loop containing nucleoside triphosphate hydrolases"/>
    <property type="match status" value="1"/>
</dbReference>
<evidence type="ECO:0000256" key="10">
    <source>
        <dbReference type="SAM" id="SignalP"/>
    </source>
</evidence>